<feature type="compositionally biased region" description="Polar residues" evidence="1">
    <location>
        <begin position="1"/>
        <end position="20"/>
    </location>
</feature>
<evidence type="ECO:0000313" key="2">
    <source>
        <dbReference type="EMBL" id="EME43817.1"/>
    </source>
</evidence>
<reference evidence="2 3" key="2">
    <citation type="journal article" date="2012" name="PLoS Pathog.">
        <title>Diverse lifestyles and strategies of plant pathogenesis encoded in the genomes of eighteen Dothideomycetes fungi.</title>
        <authorList>
            <person name="Ohm R.A."/>
            <person name="Feau N."/>
            <person name="Henrissat B."/>
            <person name="Schoch C.L."/>
            <person name="Horwitz B.A."/>
            <person name="Barry K.W."/>
            <person name="Condon B.J."/>
            <person name="Copeland A.C."/>
            <person name="Dhillon B."/>
            <person name="Glaser F."/>
            <person name="Hesse C.N."/>
            <person name="Kosti I."/>
            <person name="LaButti K."/>
            <person name="Lindquist E.A."/>
            <person name="Lucas S."/>
            <person name="Salamov A.A."/>
            <person name="Bradshaw R.E."/>
            <person name="Ciuffetti L."/>
            <person name="Hamelin R.C."/>
            <person name="Kema G.H.J."/>
            <person name="Lawrence C."/>
            <person name="Scott J.A."/>
            <person name="Spatafora J.W."/>
            <person name="Turgeon B.G."/>
            <person name="de Wit P.J.G.M."/>
            <person name="Zhong S."/>
            <person name="Goodwin S.B."/>
            <person name="Grigoriev I.V."/>
        </authorList>
    </citation>
    <scope>NUCLEOTIDE SEQUENCE [LARGE SCALE GENOMIC DNA]</scope>
    <source>
        <strain evidence="3">NZE10 / CBS 128990</strain>
    </source>
</reference>
<dbReference type="eggNOG" id="ENOG502R8YZ">
    <property type="taxonomic scope" value="Eukaryota"/>
</dbReference>
<proteinExistence type="predicted"/>
<dbReference type="OrthoDB" id="3632630at2759"/>
<name>N1PJX8_DOTSN</name>
<dbReference type="Proteomes" id="UP000016933">
    <property type="component" value="Unassembled WGS sequence"/>
</dbReference>
<dbReference type="OMA" id="GQHEVCR"/>
<sequence>MASPTSSEINSVASTPSITITDDHGCGEALTLPDASVKPERPRSSTFQAPAPALAAQSKETKPDGAGKTAGPFIMGVESKKSSETPQSAPTSDPTSTSAAKKERPTPKRSGSGILTDLKHQVSSSNLFHHKPNGPKANGIKSVATSGTASPRTPEVQALFSKDVHGDRSCPNLDAVNRALESLRASTPDGSGPDAYISHLSALAEQIQRCRTDSKKALTDAMKARDQGQHEVCRALCLSIVQNKHAEPETQIYAYNILSTQASPGQAMNYLSEAFRLAKESEAKGVDCEKLLDVIAVLREGALVRDGAVASKTSKTTSSKEAVEANAAAVKANLKLDLAAVELDKKLKSLAEDSKFRRDSLSPKDLLAVPKSDLPSGMLTPKTEKIFRWAAKQQVR</sequence>
<dbReference type="HOGENOM" id="CLU_740031_0_0_1"/>
<organism evidence="2 3">
    <name type="scientific">Dothistroma septosporum (strain NZE10 / CBS 128990)</name>
    <name type="common">Red band needle blight fungus</name>
    <name type="synonym">Mycosphaerella pini</name>
    <dbReference type="NCBI Taxonomy" id="675120"/>
    <lineage>
        <taxon>Eukaryota</taxon>
        <taxon>Fungi</taxon>
        <taxon>Dikarya</taxon>
        <taxon>Ascomycota</taxon>
        <taxon>Pezizomycotina</taxon>
        <taxon>Dothideomycetes</taxon>
        <taxon>Dothideomycetidae</taxon>
        <taxon>Mycosphaerellales</taxon>
        <taxon>Mycosphaerellaceae</taxon>
        <taxon>Dothistroma</taxon>
    </lineage>
</organism>
<gene>
    <name evidence="2" type="ORF">DOTSEDRAFT_23942</name>
</gene>
<dbReference type="AlphaFoldDB" id="N1PJX8"/>
<evidence type="ECO:0000256" key="1">
    <source>
        <dbReference type="SAM" id="MobiDB-lite"/>
    </source>
</evidence>
<feature type="compositionally biased region" description="Low complexity" evidence="1">
    <location>
        <begin position="85"/>
        <end position="99"/>
    </location>
</feature>
<dbReference type="EMBL" id="KB446539">
    <property type="protein sequence ID" value="EME43817.1"/>
    <property type="molecule type" value="Genomic_DNA"/>
</dbReference>
<reference evidence="3" key="1">
    <citation type="journal article" date="2012" name="PLoS Genet.">
        <title>The genomes of the fungal plant pathogens Cladosporium fulvum and Dothistroma septosporum reveal adaptation to different hosts and lifestyles but also signatures of common ancestry.</title>
        <authorList>
            <person name="de Wit P.J.G.M."/>
            <person name="van der Burgt A."/>
            <person name="Oekmen B."/>
            <person name="Stergiopoulos I."/>
            <person name="Abd-Elsalam K.A."/>
            <person name="Aerts A.L."/>
            <person name="Bahkali A.H."/>
            <person name="Beenen H.G."/>
            <person name="Chettri P."/>
            <person name="Cox M.P."/>
            <person name="Datema E."/>
            <person name="de Vries R.P."/>
            <person name="Dhillon B."/>
            <person name="Ganley A.R."/>
            <person name="Griffiths S.A."/>
            <person name="Guo Y."/>
            <person name="Hamelin R.C."/>
            <person name="Henrissat B."/>
            <person name="Kabir M.S."/>
            <person name="Jashni M.K."/>
            <person name="Kema G."/>
            <person name="Klaubauf S."/>
            <person name="Lapidus A."/>
            <person name="Levasseur A."/>
            <person name="Lindquist E."/>
            <person name="Mehrabi R."/>
            <person name="Ohm R.A."/>
            <person name="Owen T.J."/>
            <person name="Salamov A."/>
            <person name="Schwelm A."/>
            <person name="Schijlen E."/>
            <person name="Sun H."/>
            <person name="van den Burg H.A."/>
            <person name="van Ham R.C.H.J."/>
            <person name="Zhang S."/>
            <person name="Goodwin S.B."/>
            <person name="Grigoriev I.V."/>
            <person name="Collemare J."/>
            <person name="Bradshaw R.E."/>
        </authorList>
    </citation>
    <scope>NUCLEOTIDE SEQUENCE [LARGE SCALE GENOMIC DNA]</scope>
    <source>
        <strain evidence="3">NZE10 / CBS 128990</strain>
    </source>
</reference>
<evidence type="ECO:0000313" key="3">
    <source>
        <dbReference type="Proteomes" id="UP000016933"/>
    </source>
</evidence>
<accession>N1PJX8</accession>
<protein>
    <submittedName>
        <fullName evidence="2">Uncharacterized protein</fullName>
    </submittedName>
</protein>
<keyword evidence="3" id="KW-1185">Reference proteome</keyword>
<feature type="region of interest" description="Disordered" evidence="1">
    <location>
        <begin position="1"/>
        <end position="115"/>
    </location>
</feature>